<comment type="caution">
    <text evidence="1">The sequence shown here is derived from an EMBL/GenBank/DDBJ whole genome shotgun (WGS) entry which is preliminary data.</text>
</comment>
<reference key="1">
    <citation type="submission" date="2017-08" db="EMBL/GenBank/DDBJ databases">
        <title>A dynamic microbial community with high functional redundancy inhabits the cold, oxic subseafloor aquifer.</title>
        <authorList>
            <person name="Tully B.J."/>
            <person name="Wheat C.G."/>
            <person name="Glazer B.T."/>
            <person name="Huber J.A."/>
        </authorList>
    </citation>
    <scope>NUCLEOTIDE SEQUENCE [LARGE SCALE GENOMIC DNA]</scope>
</reference>
<reference evidence="1" key="2">
    <citation type="journal article" date="2018" name="ISME J.">
        <title>A dynamic microbial community with high functional redundancy inhabits the cold, oxic subseafloor aquifer.</title>
        <authorList>
            <person name="Tully B.J."/>
            <person name="Wheat C.G."/>
            <person name="Glazer B.T."/>
            <person name="Huber J.A."/>
        </authorList>
    </citation>
    <scope>NUCLEOTIDE SEQUENCE</scope>
    <source>
        <strain evidence="1">NORP83</strain>
    </source>
</reference>
<protein>
    <recommendedName>
        <fullName evidence="2">DUF2971 domain-containing protein</fullName>
    </recommendedName>
</protein>
<dbReference type="Pfam" id="PF11185">
    <property type="entry name" value="DUF2971"/>
    <property type="match status" value="1"/>
</dbReference>
<accession>A0A2A4YT31</accession>
<dbReference type="SUPFAM" id="SSF48452">
    <property type="entry name" value="TPR-like"/>
    <property type="match status" value="1"/>
</dbReference>
<organism evidence="1">
    <name type="scientific">OCS116 cluster bacterium</name>
    <dbReference type="NCBI Taxonomy" id="2030921"/>
    <lineage>
        <taxon>Bacteria</taxon>
        <taxon>Pseudomonadati</taxon>
        <taxon>Pseudomonadota</taxon>
        <taxon>Alphaproteobacteria</taxon>
        <taxon>OCS116 cluster</taxon>
    </lineage>
</organism>
<proteinExistence type="predicted"/>
<sequence>MDISLTNYIDEYDSATENLREQIIGFDYNERLKRFSNIIEFVETIEENQESNLVLYNSYYDRGYCNYFLGKSKEALKDFEHVCKLLLPQLSTLTNKPREILYICMGNAASIYGDYKNYNKQSKYYNKIIKDLSATNASLTAKLKEVLYTCYYNYALDYEQSDNNDKATKYYRIVIDELKGDTDLSDDLLHNYYSSLGNLAYLNYKGENNAAALVKLEEIINHLPKIKKNLTVTLNKILYNSFYLKALVNSSMGNHGDALENMGKSFQINSRNYSESSICEEKYYRFVPISERLLSQLLLEKITIVNPSNFNDPFDCDINDLLEDSETEGVVLDFAKKLKILSFAQDDESSELNAFKNILMWSHYGDSHQGICIEYKLNNSFFENHLAILEPVEYTDLPRHSEHSVFWKNYFLTKSNTWSYENETRIIYYDKINESHFKQIQFKNEIEVCHIYTGCNISDDNAQLIEKVVLQANSSGNSIRLSSIYKDVEHMFQLNEKTIIE</sequence>
<dbReference type="InterPro" id="IPR011990">
    <property type="entry name" value="TPR-like_helical_dom_sf"/>
</dbReference>
<evidence type="ECO:0000313" key="1">
    <source>
        <dbReference type="EMBL" id="PCI97477.1"/>
    </source>
</evidence>
<dbReference type="Gene3D" id="1.25.40.10">
    <property type="entry name" value="Tetratricopeptide repeat domain"/>
    <property type="match status" value="2"/>
</dbReference>
<dbReference type="InterPro" id="IPR021352">
    <property type="entry name" value="DUF2971"/>
</dbReference>
<dbReference type="EMBL" id="NVUS01000029">
    <property type="protein sequence ID" value="PCI97477.1"/>
    <property type="molecule type" value="Genomic_DNA"/>
</dbReference>
<dbReference type="AlphaFoldDB" id="A0A2A4YT31"/>
<name>A0A2A4YT31_9PROT</name>
<gene>
    <name evidence="1" type="ORF">COB13_15530</name>
</gene>
<dbReference type="SMART" id="SM00028">
    <property type="entry name" value="TPR"/>
    <property type="match status" value="4"/>
</dbReference>
<dbReference type="InterPro" id="IPR019734">
    <property type="entry name" value="TPR_rpt"/>
</dbReference>
<evidence type="ECO:0008006" key="2">
    <source>
        <dbReference type="Google" id="ProtNLM"/>
    </source>
</evidence>